<evidence type="ECO:0008006" key="2">
    <source>
        <dbReference type="Google" id="ProtNLM"/>
    </source>
</evidence>
<reference evidence="1" key="1">
    <citation type="submission" date="2018-02" db="EMBL/GenBank/DDBJ databases">
        <authorList>
            <person name="Cohen D.B."/>
            <person name="Kent A.D."/>
        </authorList>
    </citation>
    <scope>NUCLEOTIDE SEQUENCE</scope>
</reference>
<dbReference type="PANTHER" id="PTHR33116">
    <property type="entry name" value="REVERSE TRANSCRIPTASE ZINC-BINDING DOMAIN-CONTAINING PROTEIN-RELATED-RELATED"/>
    <property type="match status" value="1"/>
</dbReference>
<gene>
    <name evidence="1" type="ORF">FSB_LOCUS36492</name>
</gene>
<accession>A0A2N9HAD0</accession>
<protein>
    <recommendedName>
        <fullName evidence="2">Reverse transcriptase zinc-binding domain-containing protein</fullName>
    </recommendedName>
</protein>
<organism evidence="1">
    <name type="scientific">Fagus sylvatica</name>
    <name type="common">Beechnut</name>
    <dbReference type="NCBI Taxonomy" id="28930"/>
    <lineage>
        <taxon>Eukaryota</taxon>
        <taxon>Viridiplantae</taxon>
        <taxon>Streptophyta</taxon>
        <taxon>Embryophyta</taxon>
        <taxon>Tracheophyta</taxon>
        <taxon>Spermatophyta</taxon>
        <taxon>Magnoliopsida</taxon>
        <taxon>eudicotyledons</taxon>
        <taxon>Gunneridae</taxon>
        <taxon>Pentapetalae</taxon>
        <taxon>rosids</taxon>
        <taxon>fabids</taxon>
        <taxon>Fagales</taxon>
        <taxon>Fagaceae</taxon>
        <taxon>Fagus</taxon>
    </lineage>
</organism>
<dbReference type="PANTHER" id="PTHR33116:SF78">
    <property type="entry name" value="OS12G0587133 PROTEIN"/>
    <property type="match status" value="1"/>
</dbReference>
<dbReference type="AlphaFoldDB" id="A0A2N9HAD0"/>
<name>A0A2N9HAD0_FAGSY</name>
<proteinExistence type="predicted"/>
<sequence length="694" mass="80899">MNQLLSNDNIIYPPIARNKSCLVRRHQVVKTSTLGDQGNRSRIQGWWSGYLFTDFPSFVLVNKLKALKADLKLWNREVLRDIRFRKRRHMGEVLELDVKEGCGGLSPADFQLREVLKVEVNRLAQLEECSWRQKSRVFWLKKGDNNTKFFHKMANSNHRRSYIGGLEFDGVYYEEEAKMREHVVQFYENMFCEVEEWRPHVDGVVEKDIMDFFEEVYVHCQFERSLNASFITLIPKKMVDSVLIANECLDSRVRSGLPGLICELDIEKAYDDVGAALGDRLKVSHLLYAEDTILFCDACPKKVTYLRWVLTCFEAVTGLHVNMSKSEMVPIGEVTNLSYLADILSCRIDTLPMTYLGMPLGSSFKALGVWNPIIEKVERRLAGWKKLYLSKGGRLTLLKSTLSSLPMYFMSLFKIPVSVAKRIEKLQHNFLWVGVGDDIKVPLALLGKWMWRFGVEESKFWRRVLVAKYGVTRRGWCTRLVRGSHGCSFWKGIMANWDIFQSYIVFEVGKGNKLRFWHDKWCGDCSLKDEFPLLFKCSWDREAFIDSLYTRFSGVEISDWHLHFVRNFNDWEVDMVAAFFNLIHSKSHVHESDDVLKWSLKKNGTLDNGFFYHAIRDSVSSGFPWKGIWGVKVPRRVTFFVWTAAWGNILTCDNLCRQVLSWLVGVVYVDVMKRLWRIFCYIVRWLGSFGVMFF</sequence>
<dbReference type="EMBL" id="OIVN01003073">
    <property type="protein sequence ID" value="SPD08610.1"/>
    <property type="molecule type" value="Genomic_DNA"/>
</dbReference>
<evidence type="ECO:0000313" key="1">
    <source>
        <dbReference type="EMBL" id="SPD08610.1"/>
    </source>
</evidence>